<feature type="signal peptide" evidence="1">
    <location>
        <begin position="1"/>
        <end position="22"/>
    </location>
</feature>
<dbReference type="RefSeq" id="WP_280575434.1">
    <property type="nucleotide sequence ID" value="NZ_JARXRM010000043.1"/>
</dbReference>
<reference evidence="2 3" key="1">
    <citation type="submission" date="2023-04" db="EMBL/GenBank/DDBJ databases">
        <title>Luteimonas endophyticus RD2P54.</title>
        <authorList>
            <person name="Sun J.-Q."/>
        </authorList>
    </citation>
    <scope>NUCLEOTIDE SEQUENCE [LARGE SCALE GENOMIC DNA]</scope>
    <source>
        <strain evidence="2 3">RD2P54</strain>
    </source>
</reference>
<organism evidence="2 3">
    <name type="scientific">Luteimonas endophytica</name>
    <dbReference type="NCBI Taxonomy" id="3042023"/>
    <lineage>
        <taxon>Bacteria</taxon>
        <taxon>Pseudomonadati</taxon>
        <taxon>Pseudomonadota</taxon>
        <taxon>Gammaproteobacteria</taxon>
        <taxon>Lysobacterales</taxon>
        <taxon>Lysobacteraceae</taxon>
        <taxon>Luteimonas</taxon>
    </lineage>
</organism>
<dbReference type="EMBL" id="JARXRM010000043">
    <property type="protein sequence ID" value="MDH5824135.1"/>
    <property type="molecule type" value="Genomic_DNA"/>
</dbReference>
<evidence type="ECO:0000313" key="3">
    <source>
        <dbReference type="Proteomes" id="UP001156940"/>
    </source>
</evidence>
<keyword evidence="1" id="KW-0732">Signal</keyword>
<evidence type="ECO:0000256" key="1">
    <source>
        <dbReference type="SAM" id="SignalP"/>
    </source>
</evidence>
<dbReference type="InterPro" id="IPR010870">
    <property type="entry name" value="Porin_O/P"/>
</dbReference>
<dbReference type="Gene3D" id="2.40.160.10">
    <property type="entry name" value="Porin"/>
    <property type="match status" value="1"/>
</dbReference>
<feature type="chain" id="PRO_5046390427" evidence="1">
    <location>
        <begin position="23"/>
        <end position="404"/>
    </location>
</feature>
<dbReference type="SUPFAM" id="SSF56935">
    <property type="entry name" value="Porins"/>
    <property type="match status" value="1"/>
</dbReference>
<keyword evidence="3" id="KW-1185">Reference proteome</keyword>
<proteinExistence type="predicted"/>
<evidence type="ECO:0000313" key="2">
    <source>
        <dbReference type="EMBL" id="MDH5824135.1"/>
    </source>
</evidence>
<comment type="caution">
    <text evidence="2">The sequence shown here is derived from an EMBL/GenBank/DDBJ whole genome shotgun (WGS) entry which is preliminary data.</text>
</comment>
<name>A0ABT6JC43_9GAMM</name>
<dbReference type="InterPro" id="IPR023614">
    <property type="entry name" value="Porin_dom_sf"/>
</dbReference>
<sequence length="404" mass="43309">MFSKRTLPLALLAALATPAAHAEFEIGEFGGTDVTFEGLLQADYNGYDSDLRALDGDPGDGHDSDQELRRAELVLKGKGPGGFDWVVGYDAKADKWLDVNGRLRFGADRAQSLQLGQYKQPNSLEELSSTKHNDFIAKAMTTTTFGVSRRLGAAYGLSGNGWTATASWFGRELTRGGAEGSGYGVRGTWAPLHHDGRLLHLGLSWVDVDTADDSARLRTRPNADLSGVRLVDTGTLSGADHQAILGVEAIWVGGPVKLQGEYMRARIDRSAGAVPAADFTGDGWYLSALWNLGGQTWGYKGGVPTTPGAGDGNRGLWQLGLRYDRIDLDDGRLAPPAPGGSPVPEGVLGGEMDALTLGVNWYWREHVKLALNYVDVSSSRFSAASGAIVDDDPDILEARVQLHW</sequence>
<protein>
    <submittedName>
        <fullName evidence="2">Porin</fullName>
    </submittedName>
</protein>
<dbReference type="Pfam" id="PF07396">
    <property type="entry name" value="Porin_O_P"/>
    <property type="match status" value="1"/>
</dbReference>
<dbReference type="Proteomes" id="UP001156940">
    <property type="component" value="Unassembled WGS sequence"/>
</dbReference>
<gene>
    <name evidence="2" type="ORF">QFW77_14230</name>
</gene>
<accession>A0ABT6JC43</accession>